<proteinExistence type="predicted"/>
<dbReference type="STRING" id="1312852.EG19_10475"/>
<comment type="caution">
    <text evidence="1">The sequence shown here is derived from an EMBL/GenBank/DDBJ whole genome shotgun (WGS) entry which is preliminary data.</text>
</comment>
<protein>
    <submittedName>
        <fullName evidence="1">Uncharacterized protein</fullName>
    </submittedName>
</protein>
<evidence type="ECO:0000313" key="2">
    <source>
        <dbReference type="Proteomes" id="UP000027284"/>
    </source>
</evidence>
<dbReference type="Proteomes" id="UP000027284">
    <property type="component" value="Unassembled WGS sequence"/>
</dbReference>
<gene>
    <name evidence="1" type="ORF">EG19_10475</name>
</gene>
<reference evidence="1 2" key="1">
    <citation type="submission" date="2014-04" db="EMBL/GenBank/DDBJ databases">
        <title>The Genome Sequence of Thermoanaerobaculum aquaticum MP-01, The First Cultivated Group 23 Acidobacterium.</title>
        <authorList>
            <person name="Stamps B.W."/>
            <person name="Losey N.A."/>
            <person name="Lawson P.A."/>
            <person name="Stevenson B.S."/>
        </authorList>
    </citation>
    <scope>NUCLEOTIDE SEQUENCE [LARGE SCALE GENOMIC DNA]</scope>
    <source>
        <strain evidence="1 2">MP-01</strain>
    </source>
</reference>
<dbReference type="AlphaFoldDB" id="A0A062XPQ9"/>
<evidence type="ECO:0000313" key="1">
    <source>
        <dbReference type="EMBL" id="KDA54582.1"/>
    </source>
</evidence>
<accession>A0A062XPQ9</accession>
<dbReference type="RefSeq" id="WP_038047140.1">
    <property type="nucleotide sequence ID" value="NZ_JMFG01000006.1"/>
</dbReference>
<name>A0A062XPQ9_9BACT</name>
<keyword evidence="2" id="KW-1185">Reference proteome</keyword>
<sequence>MRAWTRFVLVLGLLVAPAFTCEIRVGGDPIQKEYYLSVPFFRQACDLCCAAAAIQMLQGYCQQPLQGQLEILGLIGGSPAGGAWWPQIADGVNRLTCFSGASVSYYGAGDPLQLELAVTEQIASVVWYSPHRPVLPQAPLNHVGVLVGGSAVESGLKLWWNSVLYHDPASGPQPLPAHEWLSRNWFNQEDWALVQIVPKGVQLPVAQSLWEEYRGYVELWDGEGFEPPFENL</sequence>
<dbReference type="EMBL" id="JMFG01000006">
    <property type="protein sequence ID" value="KDA54582.1"/>
    <property type="molecule type" value="Genomic_DNA"/>
</dbReference>
<organism evidence="1 2">
    <name type="scientific">Thermoanaerobaculum aquaticum</name>
    <dbReference type="NCBI Taxonomy" id="1312852"/>
    <lineage>
        <taxon>Bacteria</taxon>
        <taxon>Pseudomonadati</taxon>
        <taxon>Acidobacteriota</taxon>
        <taxon>Thermoanaerobaculia</taxon>
        <taxon>Thermoanaerobaculales</taxon>
        <taxon>Thermoanaerobaculaceae</taxon>
        <taxon>Thermoanaerobaculum</taxon>
    </lineage>
</organism>